<feature type="transmembrane region" description="Helical" evidence="11">
    <location>
        <begin position="276"/>
        <end position="296"/>
    </location>
</feature>
<dbReference type="InterPro" id="IPR017896">
    <property type="entry name" value="4Fe4S_Fe-S-bd"/>
</dbReference>
<organism evidence="13 14">
    <name type="scientific">Rohdeia mirabilis</name>
    <dbReference type="NCBI Taxonomy" id="2528008"/>
    <lineage>
        <taxon>Bacteria</taxon>
        <taxon>Pseudomonadati</taxon>
        <taxon>Planctomycetota</taxon>
        <taxon>Planctomycetia</taxon>
        <taxon>Planctomycetia incertae sedis</taxon>
        <taxon>Rohdeia</taxon>
    </lineage>
</organism>
<evidence type="ECO:0000256" key="4">
    <source>
        <dbReference type="ARBA" id="ARBA00022485"/>
    </source>
</evidence>
<comment type="subcellular location">
    <subcellularLocation>
        <location evidence="1">Cell membrane</location>
        <topology evidence="1">Multi-pass membrane protein</topology>
    </subcellularLocation>
</comment>
<dbReference type="CDD" id="cd10551">
    <property type="entry name" value="PsrB"/>
    <property type="match status" value="1"/>
</dbReference>
<keyword evidence="4" id="KW-0004">4Fe-4S</keyword>
<dbReference type="InterPro" id="IPR017900">
    <property type="entry name" value="4Fe4S_Fe_S_CS"/>
</dbReference>
<dbReference type="AlphaFoldDB" id="A0A518CZH9"/>
<accession>A0A518CZH9</accession>
<feature type="domain" description="4Fe-4S ferredoxin-type" evidence="12">
    <location>
        <begin position="3"/>
        <end position="33"/>
    </location>
</feature>
<keyword evidence="8" id="KW-0408">Iron</keyword>
<dbReference type="InterPro" id="IPR050954">
    <property type="entry name" value="ET_IronSulfur_Cluster-Binding"/>
</dbReference>
<keyword evidence="7 11" id="KW-1133">Transmembrane helix</keyword>
<dbReference type="Pfam" id="PF12797">
    <property type="entry name" value="Fer4_2"/>
    <property type="match status" value="1"/>
</dbReference>
<dbReference type="InterPro" id="IPR005614">
    <property type="entry name" value="NrfD-like"/>
</dbReference>
<dbReference type="Gene3D" id="3.30.70.20">
    <property type="match status" value="2"/>
</dbReference>
<name>A0A518CZH9_9BACT</name>
<dbReference type="GO" id="GO:0046872">
    <property type="term" value="F:metal ion binding"/>
    <property type="evidence" value="ECO:0007669"/>
    <property type="project" value="UniProtKB-KW"/>
</dbReference>
<proteinExistence type="inferred from homology"/>
<dbReference type="PANTHER" id="PTHR43177:SF3">
    <property type="entry name" value="PROTEIN NRFC HOMOLOG"/>
    <property type="match status" value="1"/>
</dbReference>
<evidence type="ECO:0000256" key="8">
    <source>
        <dbReference type="ARBA" id="ARBA00023004"/>
    </source>
</evidence>
<evidence type="ECO:0000256" key="10">
    <source>
        <dbReference type="ARBA" id="ARBA00023136"/>
    </source>
</evidence>
<dbReference type="PROSITE" id="PS00198">
    <property type="entry name" value="4FE4S_FER_1"/>
    <property type="match status" value="1"/>
</dbReference>
<feature type="transmembrane region" description="Helical" evidence="11">
    <location>
        <begin position="316"/>
        <end position="340"/>
    </location>
</feature>
<evidence type="ECO:0000256" key="1">
    <source>
        <dbReference type="ARBA" id="ARBA00004651"/>
    </source>
</evidence>
<evidence type="ECO:0000259" key="12">
    <source>
        <dbReference type="PROSITE" id="PS51379"/>
    </source>
</evidence>
<evidence type="ECO:0000313" key="14">
    <source>
        <dbReference type="Proteomes" id="UP000319342"/>
    </source>
</evidence>
<keyword evidence="10 11" id="KW-0472">Membrane</keyword>
<evidence type="ECO:0000256" key="2">
    <source>
        <dbReference type="ARBA" id="ARBA00008929"/>
    </source>
</evidence>
<dbReference type="PANTHER" id="PTHR43177">
    <property type="entry name" value="PROTEIN NRFC"/>
    <property type="match status" value="1"/>
</dbReference>
<evidence type="ECO:0000256" key="3">
    <source>
        <dbReference type="ARBA" id="ARBA00022475"/>
    </source>
</evidence>
<keyword evidence="6" id="KW-0479">Metal-binding</keyword>
<protein>
    <submittedName>
        <fullName evidence="13">Tetrathionate reductase subunit B</fullName>
    </submittedName>
</protein>
<dbReference type="PROSITE" id="PS51379">
    <property type="entry name" value="4FE4S_FER_2"/>
    <property type="match status" value="3"/>
</dbReference>
<feature type="transmembrane region" description="Helical" evidence="11">
    <location>
        <begin position="251"/>
        <end position="270"/>
    </location>
</feature>
<feature type="transmembrane region" description="Helical" evidence="11">
    <location>
        <begin position="384"/>
        <end position="404"/>
    </location>
</feature>
<dbReference type="GO" id="GO:0005886">
    <property type="term" value="C:plasma membrane"/>
    <property type="evidence" value="ECO:0007669"/>
    <property type="project" value="UniProtKB-SubCell"/>
</dbReference>
<dbReference type="OrthoDB" id="9779457at2"/>
<dbReference type="Proteomes" id="UP000319342">
    <property type="component" value="Chromosome"/>
</dbReference>
<evidence type="ECO:0000256" key="6">
    <source>
        <dbReference type="ARBA" id="ARBA00022723"/>
    </source>
</evidence>
<evidence type="ECO:0000256" key="9">
    <source>
        <dbReference type="ARBA" id="ARBA00023014"/>
    </source>
</evidence>
<gene>
    <name evidence="13" type="primary">ttrB_2</name>
    <name evidence="13" type="ORF">Pla163_17280</name>
</gene>
<dbReference type="Pfam" id="PF13247">
    <property type="entry name" value="Fer4_11"/>
    <property type="match status" value="1"/>
</dbReference>
<reference evidence="13 14" key="1">
    <citation type="submission" date="2019-02" db="EMBL/GenBank/DDBJ databases">
        <title>Deep-cultivation of Planctomycetes and their phenomic and genomic characterization uncovers novel biology.</title>
        <authorList>
            <person name="Wiegand S."/>
            <person name="Jogler M."/>
            <person name="Boedeker C."/>
            <person name="Pinto D."/>
            <person name="Vollmers J."/>
            <person name="Rivas-Marin E."/>
            <person name="Kohn T."/>
            <person name="Peeters S.H."/>
            <person name="Heuer A."/>
            <person name="Rast P."/>
            <person name="Oberbeckmann S."/>
            <person name="Bunk B."/>
            <person name="Jeske O."/>
            <person name="Meyerdierks A."/>
            <person name="Storesund J.E."/>
            <person name="Kallscheuer N."/>
            <person name="Luecker S."/>
            <person name="Lage O.M."/>
            <person name="Pohl T."/>
            <person name="Merkel B.J."/>
            <person name="Hornburger P."/>
            <person name="Mueller R.-W."/>
            <person name="Bruemmer F."/>
            <person name="Labrenz M."/>
            <person name="Spormann A.M."/>
            <person name="Op den Camp H."/>
            <person name="Overmann J."/>
            <person name="Amann R."/>
            <person name="Jetten M.S.M."/>
            <person name="Mascher T."/>
            <person name="Medema M.H."/>
            <person name="Devos D.P."/>
            <person name="Kaster A.-K."/>
            <person name="Ovreas L."/>
            <person name="Rohde M."/>
            <person name="Galperin M.Y."/>
            <person name="Jogler C."/>
        </authorList>
    </citation>
    <scope>NUCLEOTIDE SEQUENCE [LARGE SCALE GENOMIC DNA]</scope>
    <source>
        <strain evidence="13 14">Pla163</strain>
    </source>
</reference>
<sequence length="516" mass="54838">MQLGFVIDQSRCIGCHACTVACKSENDVPVGSFRTWVKYTEKGEFPSVKRSFSVMRCNQCTDAPCVSICPTGALEKRLADGIVDLDKEACIGCKSCMHGCPYDALYINDESGTAEKCHFCAHRTEVGLAPACAVVCPTEAIVPGDFDDPTSVVSKIVAGGATTVRKPEAATKPNVHYVAAAAENLDPTATTNDRGYLWSNRRPGMDMAASEFAAMEQRAAATASVPRTTYDAEHTALWGWKISGYLLTKSIAAGALLALLLPALFGLLPMPSATGLAVAAAIGLLFLTATSALLVLDLKRPDRFLYILLRPNFSSWLVKGTYLLMGYGALASLCLVLGLFDLVPTGALLSVLAGATCLLAALAACYTGWLFGQSKGRVLWMRRGLWAHLVVQAGLAGTAVLILVEPLVLPSGELETLRTLLVGWLALHLAFMLAERFLAPKGREHEYHRVQALIERGPFAFRHWAVGVGLGIAAPVLLCLIPGVPLLAVGAALLALVGVASEEDLFVRAGQALPIS</sequence>
<evidence type="ECO:0000256" key="11">
    <source>
        <dbReference type="SAM" id="Phobius"/>
    </source>
</evidence>
<keyword evidence="14" id="KW-1185">Reference proteome</keyword>
<dbReference type="SUPFAM" id="SSF54862">
    <property type="entry name" value="4Fe-4S ferredoxins"/>
    <property type="match status" value="1"/>
</dbReference>
<keyword evidence="3" id="KW-1003">Cell membrane</keyword>
<keyword evidence="5 11" id="KW-0812">Transmembrane</keyword>
<keyword evidence="9" id="KW-0411">Iron-sulfur</keyword>
<dbReference type="EMBL" id="CP036290">
    <property type="protein sequence ID" value="QDU84617.1"/>
    <property type="molecule type" value="Genomic_DNA"/>
</dbReference>
<feature type="transmembrane region" description="Helical" evidence="11">
    <location>
        <begin position="459"/>
        <end position="478"/>
    </location>
</feature>
<dbReference type="Gene3D" id="1.20.1630.10">
    <property type="entry name" value="Formate dehydrogenase/DMSO reductase domain"/>
    <property type="match status" value="1"/>
</dbReference>
<dbReference type="GO" id="GO:0051539">
    <property type="term" value="F:4 iron, 4 sulfur cluster binding"/>
    <property type="evidence" value="ECO:0007669"/>
    <property type="project" value="UniProtKB-KW"/>
</dbReference>
<dbReference type="RefSeq" id="WP_145186482.1">
    <property type="nucleotide sequence ID" value="NZ_CP036290.1"/>
</dbReference>
<evidence type="ECO:0000256" key="7">
    <source>
        <dbReference type="ARBA" id="ARBA00022989"/>
    </source>
</evidence>
<comment type="similarity">
    <text evidence="2">Belongs to the NrfD family.</text>
</comment>
<evidence type="ECO:0000256" key="5">
    <source>
        <dbReference type="ARBA" id="ARBA00022692"/>
    </source>
</evidence>
<dbReference type="Pfam" id="PF03916">
    <property type="entry name" value="NrfD"/>
    <property type="match status" value="1"/>
</dbReference>
<feature type="domain" description="4Fe-4S ferredoxin-type" evidence="12">
    <location>
        <begin position="48"/>
        <end position="79"/>
    </location>
</feature>
<feature type="transmembrane region" description="Helical" evidence="11">
    <location>
        <begin position="346"/>
        <end position="372"/>
    </location>
</feature>
<feature type="transmembrane region" description="Helical" evidence="11">
    <location>
        <begin position="416"/>
        <end position="438"/>
    </location>
</feature>
<feature type="domain" description="4Fe-4S ferredoxin-type" evidence="12">
    <location>
        <begin position="81"/>
        <end position="110"/>
    </location>
</feature>
<evidence type="ECO:0000313" key="13">
    <source>
        <dbReference type="EMBL" id="QDU84617.1"/>
    </source>
</evidence>